<dbReference type="EMBL" id="JAQNDK010000001">
    <property type="protein sequence ID" value="MDC0678280.1"/>
    <property type="molecule type" value="Genomic_DNA"/>
</dbReference>
<reference evidence="3 4" key="1">
    <citation type="submission" date="2023-01" db="EMBL/GenBank/DDBJ databases">
        <title>Minimal conservation of predation-associated metabolite biosynthetic gene clusters underscores biosynthetic potential of Myxococcota including descriptions for ten novel species: Archangium lansinium sp. nov., Myxococcus landrumus sp. nov., Nannocystis bai.</title>
        <authorList>
            <person name="Ahearne A."/>
            <person name="Stevens C."/>
            <person name="Dowd S."/>
        </authorList>
    </citation>
    <scope>NUCLEOTIDE SEQUENCE [LARGE SCALE GENOMIC DNA]</scope>
    <source>
        <strain evidence="3 4">WIWO2</strain>
    </source>
</reference>
<keyword evidence="4" id="KW-1185">Reference proteome</keyword>
<organism evidence="3 4">
    <name type="scientific">Sorangium atrum</name>
    <dbReference type="NCBI Taxonomy" id="2995308"/>
    <lineage>
        <taxon>Bacteria</taxon>
        <taxon>Pseudomonadati</taxon>
        <taxon>Myxococcota</taxon>
        <taxon>Polyangia</taxon>
        <taxon>Polyangiales</taxon>
        <taxon>Polyangiaceae</taxon>
        <taxon>Sorangium</taxon>
    </lineage>
</organism>
<evidence type="ECO:0000256" key="1">
    <source>
        <dbReference type="SAM" id="MobiDB-lite"/>
    </source>
</evidence>
<dbReference type="Gene3D" id="3.40.50.300">
    <property type="entry name" value="P-loop containing nucleotide triphosphate hydrolases"/>
    <property type="match status" value="2"/>
</dbReference>
<protein>
    <recommendedName>
        <fullName evidence="2">AAA+ ATPase domain-containing protein</fullName>
    </recommendedName>
</protein>
<accession>A0ABT5BXG2</accession>
<dbReference type="RefSeq" id="WP_272095071.1">
    <property type="nucleotide sequence ID" value="NZ_JAQNDK010000001.1"/>
</dbReference>
<dbReference type="PANTHER" id="PTHR30121">
    <property type="entry name" value="UNCHARACTERIZED PROTEIN YJGR-RELATED"/>
    <property type="match status" value="1"/>
</dbReference>
<evidence type="ECO:0000313" key="3">
    <source>
        <dbReference type="EMBL" id="MDC0678280.1"/>
    </source>
</evidence>
<feature type="domain" description="AAA+ ATPase" evidence="2">
    <location>
        <begin position="719"/>
        <end position="1035"/>
    </location>
</feature>
<dbReference type="Proteomes" id="UP001217485">
    <property type="component" value="Unassembled WGS sequence"/>
</dbReference>
<feature type="compositionally biased region" description="Low complexity" evidence="1">
    <location>
        <begin position="666"/>
        <end position="685"/>
    </location>
</feature>
<dbReference type="InterPro" id="IPR003593">
    <property type="entry name" value="AAA+_ATPase"/>
</dbReference>
<name>A0ABT5BXG2_9BACT</name>
<sequence length="1108" mass="120122">MICFVSRGDPMDALSAFEAVDFQWTQSMDSVWHDPRYDVPSLHQKERQAVLAKVRSMTASTETGSPLGWVFVGPAGIGKTHLLSAIRREVLGVPASFILVDMSDVRDFWETALLGFIDSLQRPADATDRTQAQLVVQHIAAQARGDDGAALTHELASLRPPRLAREMDELVQRLGRTHRAQTLKHADTLRALVLLNSNDMELSNLGYAWLQGYGVDESAMEVFGFNIREKRPSAVVEGLSWLISLRCPMVVALDQLDAIVTEHHVLATASDLPGEYTARQLVSRSIIDSVGRGLMELRDVTRRALAVVSCLQETWSKLKDTALKSSTHRYEDQRPLHNLRDAVTAEQIVSARLDPSYSRIGFTPPYPRWPFAPSAFVTATGKSPRELLLRCEQHRRKCVDDGWVSVLATFSGTEPPRNPTAVPHRPEFEALDTQLERLRTSVKVPKDTPATDGEDELGKLLLTGCELVVTEQAHDPSVHLSIDAESGGGRGYPALHARVRQIFTAQHDRERHLCLRALWKDNAIAFQARLTAAVTASGIDRQLEFRKLLLVRNAPVPGGAKTTALMTKARTAGAELIPASDDDLRALVALARLREAQGDKRETFDQWLRARRPASQLALMKPVVDWLGRSPQTTAPVASPPQAEPSPSPVQAPNPIPASPVPAPTPTSTVRQATAHAPHPASASPAPAPTPAARPVIAVGHQVIGERLAASQMLFAEDLRQHVVVLAGAGSGKTVLLRRLIEEAALLRIPSIVVDGANDLARLGEPWPVRPTSFTDEDTEKAARYHAQTDVIVWTPGRSNGNPLYLGLLPDFAAVAHEPDEFTQTVAMTASTLAAMAGKRTDDKARAILDSALRVFAQQGGGDLTSFLDLLGDLPEEASLKISTARKVATALCDSLRAAVQTNPLLHQEGEPLDPGILFGLGSARARVSVLSLVGLPGLDAPLQFVNQLAMALFTWVKKNPCPSDRPLRGLLVIDEAKDFVPSQGSTPCKESLIRLVAQGRKYGLGVVFATQAPKSIDHNVIANASTQFYGKASSPAAIDTVEEQLRVRGATKVDVARLASGRFYLAGKGMPAPTKIAVPLCLSHHPASPPDEAEVLRRAAASRARLE</sequence>
<dbReference type="InterPro" id="IPR027417">
    <property type="entry name" value="P-loop_NTPase"/>
</dbReference>
<feature type="region of interest" description="Disordered" evidence="1">
    <location>
        <begin position="630"/>
        <end position="692"/>
    </location>
</feature>
<evidence type="ECO:0000259" key="2">
    <source>
        <dbReference type="SMART" id="SM00382"/>
    </source>
</evidence>
<proteinExistence type="predicted"/>
<gene>
    <name evidence="3" type="ORF">POL72_11090</name>
</gene>
<feature type="compositionally biased region" description="Pro residues" evidence="1">
    <location>
        <begin position="638"/>
        <end position="665"/>
    </location>
</feature>
<dbReference type="PANTHER" id="PTHR30121:SF6">
    <property type="entry name" value="SLR6007 PROTEIN"/>
    <property type="match status" value="1"/>
</dbReference>
<feature type="domain" description="AAA+ ATPase" evidence="2">
    <location>
        <begin position="65"/>
        <end position="173"/>
    </location>
</feature>
<dbReference type="SUPFAM" id="SSF52540">
    <property type="entry name" value="P-loop containing nucleoside triphosphate hydrolases"/>
    <property type="match status" value="2"/>
</dbReference>
<comment type="caution">
    <text evidence="3">The sequence shown here is derived from an EMBL/GenBank/DDBJ whole genome shotgun (WGS) entry which is preliminary data.</text>
</comment>
<dbReference type="SMART" id="SM00382">
    <property type="entry name" value="AAA"/>
    <property type="match status" value="2"/>
</dbReference>
<dbReference type="InterPro" id="IPR051162">
    <property type="entry name" value="T4SS_component"/>
</dbReference>
<evidence type="ECO:0000313" key="4">
    <source>
        <dbReference type="Proteomes" id="UP001217485"/>
    </source>
</evidence>